<evidence type="ECO:0000256" key="7">
    <source>
        <dbReference type="ARBA" id="ARBA00022490"/>
    </source>
</evidence>
<comment type="function">
    <text evidence="1 12">Catalyzes the hydrolysis of methenyl-H(4)MPT(+) to 5-formyl-H(4)MPT.</text>
</comment>
<dbReference type="Gene3D" id="3.30.1030.10">
    <property type="entry name" value="Methenyltetrahydromethanopterin Cyclohydrolase, Chain A, domain 2"/>
    <property type="match status" value="1"/>
</dbReference>
<keyword evidence="14" id="KW-1185">Reference proteome</keyword>
<dbReference type="CDD" id="cd00545">
    <property type="entry name" value="MCH"/>
    <property type="match status" value="1"/>
</dbReference>
<dbReference type="HAMAP" id="MF_00486">
    <property type="entry name" value="McH"/>
    <property type="match status" value="1"/>
</dbReference>
<gene>
    <name evidence="12" type="primary">mch</name>
    <name evidence="13" type="ORF">MIT9_P1441</name>
</gene>
<evidence type="ECO:0000313" key="13">
    <source>
        <dbReference type="EMBL" id="BCX81859.1"/>
    </source>
</evidence>
<dbReference type="KEGG" id="mcau:MIT9_P1441"/>
<dbReference type="EC" id="3.5.4.27" evidence="5 12"/>
<evidence type="ECO:0000256" key="2">
    <source>
        <dbReference type="ARBA" id="ARBA00004496"/>
    </source>
</evidence>
<comment type="catalytic activity">
    <reaction evidence="11 12">
        <text>5,10-methenyl-5,6,7,8-tetrahydromethanopterin + H2O = N(5)-formyl-5,6,7,8-tetrahydromethanopterin + H(+)</text>
        <dbReference type="Rhea" id="RHEA:19053"/>
        <dbReference type="ChEBI" id="CHEBI:15377"/>
        <dbReference type="ChEBI" id="CHEBI:15378"/>
        <dbReference type="ChEBI" id="CHEBI:58018"/>
        <dbReference type="ChEBI" id="CHEBI:58337"/>
        <dbReference type="EC" id="3.5.4.27"/>
    </reaction>
</comment>
<sequence>MTEQIGVSINFTAKPLVESLVRDAALLRLKVERLDNGVTLVDAGIEADGGLEAGRRIAEICMGGMGTVTLAHSALTPGWPLRVHVHATDPVLSCLGSQYAGWSLSHGKGKEAFYALGSGPARSMCVKEALFKELDYKDKADATVLVLEVDKYPPLELLDKIAADCGIQPAGLTVIVTPTSSLAGGLQVVARVLEVAMHKAHELGFPLEHIVDGSGSAPVPPPAPDFITAMGRTNDAILFAGQVHLFVKGEDEAAEKLAHDLPSSTSRDYGKPFAQVFKEYEYDFFKVDPMLFSPASVMVTAIESGRSFRAGRLDEELLARSFGA</sequence>
<name>A0AAU9CBG2_9GAMM</name>
<dbReference type="NCBIfam" id="TIGR03120">
    <property type="entry name" value="one_C_mch"/>
    <property type="match status" value="1"/>
</dbReference>
<dbReference type="AlphaFoldDB" id="A0AAU9CBG2"/>
<comment type="subcellular location">
    <subcellularLocation>
        <location evidence="2 12">Cytoplasm</location>
    </subcellularLocation>
</comment>
<evidence type="ECO:0000256" key="1">
    <source>
        <dbReference type="ARBA" id="ARBA00004058"/>
    </source>
</evidence>
<dbReference type="Pfam" id="PF02289">
    <property type="entry name" value="MCH"/>
    <property type="match status" value="1"/>
</dbReference>
<dbReference type="Proteomes" id="UP001321825">
    <property type="component" value="Chromosome"/>
</dbReference>
<reference evidence="14" key="1">
    <citation type="journal article" date="2024" name="Int. J. Syst. Evol. Microbiol.">
        <title>Methylomarinovum tepidoasis sp. nov., a moderately thermophilic methanotroph of the family Methylothermaceae isolated from a deep-sea hydrothermal field.</title>
        <authorList>
            <person name="Hirayama H."/>
            <person name="Takaki Y."/>
            <person name="Abe M."/>
            <person name="Miyazaki M."/>
            <person name="Uematsu K."/>
            <person name="Matsui Y."/>
            <person name="Takai K."/>
        </authorList>
    </citation>
    <scope>NUCLEOTIDE SEQUENCE [LARGE SCALE GENOMIC DNA]</scope>
    <source>
        <strain evidence="14">IT-9</strain>
    </source>
</reference>
<evidence type="ECO:0000256" key="12">
    <source>
        <dbReference type="HAMAP-Rule" id="MF_00486"/>
    </source>
</evidence>
<evidence type="ECO:0000256" key="11">
    <source>
        <dbReference type="ARBA" id="ARBA00048684"/>
    </source>
</evidence>
<dbReference type="Gene3D" id="3.10.340.11">
    <property type="entry name" value="Methenyltetrahydromethanopterin Cyclohydrolase, Chain A, domain 1"/>
    <property type="match status" value="1"/>
</dbReference>
<dbReference type="EMBL" id="AP024714">
    <property type="protein sequence ID" value="BCX81859.1"/>
    <property type="molecule type" value="Genomic_DNA"/>
</dbReference>
<evidence type="ECO:0000256" key="9">
    <source>
        <dbReference type="ARBA" id="ARBA00022801"/>
    </source>
</evidence>
<dbReference type="GO" id="GO:0006730">
    <property type="term" value="P:one-carbon metabolic process"/>
    <property type="evidence" value="ECO:0007669"/>
    <property type="project" value="UniProtKB-UniRule"/>
</dbReference>
<accession>A0AAU9CBG2</accession>
<dbReference type="GO" id="GO:0005737">
    <property type="term" value="C:cytoplasm"/>
    <property type="evidence" value="ECO:0007669"/>
    <property type="project" value="UniProtKB-SubCell"/>
</dbReference>
<evidence type="ECO:0000256" key="10">
    <source>
        <dbReference type="ARBA" id="ARBA00030468"/>
    </source>
</evidence>
<protein>
    <recommendedName>
        <fullName evidence="6 12">Methenyltetrahydromethanopterin cyclohydrolase</fullName>
        <ecNumber evidence="5 12">3.5.4.27</ecNumber>
    </recommendedName>
    <alternativeName>
        <fullName evidence="10 12">Methenyl-H4MPT cyclohydrolase</fullName>
    </alternativeName>
</protein>
<dbReference type="GO" id="GO:0018759">
    <property type="term" value="F:methenyltetrahydromethanopterin cyclohydrolase activity"/>
    <property type="evidence" value="ECO:0007669"/>
    <property type="project" value="UniProtKB-UniRule"/>
</dbReference>
<evidence type="ECO:0000313" key="14">
    <source>
        <dbReference type="Proteomes" id="UP001321825"/>
    </source>
</evidence>
<keyword evidence="7 12" id="KW-0963">Cytoplasm</keyword>
<dbReference type="RefSeq" id="WP_317704286.1">
    <property type="nucleotide sequence ID" value="NZ_AP024714.1"/>
</dbReference>
<evidence type="ECO:0000256" key="8">
    <source>
        <dbReference type="ARBA" id="ARBA00022563"/>
    </source>
</evidence>
<keyword evidence="9 12" id="KW-0378">Hydrolase</keyword>
<organism evidence="13 14">
    <name type="scientific">Methylomarinovum caldicuralii</name>
    <dbReference type="NCBI Taxonomy" id="438856"/>
    <lineage>
        <taxon>Bacteria</taxon>
        <taxon>Pseudomonadati</taxon>
        <taxon>Pseudomonadota</taxon>
        <taxon>Gammaproteobacteria</taxon>
        <taxon>Methylococcales</taxon>
        <taxon>Methylothermaceae</taxon>
        <taxon>Methylomarinovum</taxon>
    </lineage>
</organism>
<evidence type="ECO:0000256" key="6">
    <source>
        <dbReference type="ARBA" id="ARBA00020597"/>
    </source>
</evidence>
<evidence type="ECO:0000256" key="5">
    <source>
        <dbReference type="ARBA" id="ARBA00012765"/>
    </source>
</evidence>
<proteinExistence type="inferred from homology"/>
<dbReference type="InterPro" id="IPR003209">
    <property type="entry name" value="METHMP_CycHdrlase"/>
</dbReference>
<dbReference type="GO" id="GO:0046294">
    <property type="term" value="P:formaldehyde catabolic process"/>
    <property type="evidence" value="ECO:0007669"/>
    <property type="project" value="UniProtKB-UniRule"/>
</dbReference>
<comment type="pathway">
    <text evidence="3 12">One-carbon metabolism; formaldehyde degradation; formate from formaldehyde (H(4)MPT route): step 3/5.</text>
</comment>
<evidence type="ECO:0000256" key="3">
    <source>
        <dbReference type="ARBA" id="ARBA00005087"/>
    </source>
</evidence>
<comment type="similarity">
    <text evidence="4 12">Belongs to the MCH family.</text>
</comment>
<evidence type="ECO:0000256" key="4">
    <source>
        <dbReference type="ARBA" id="ARBA00006902"/>
    </source>
</evidence>
<dbReference type="SUPFAM" id="SSF56199">
    <property type="entry name" value="Methenyltetrahydromethanopterin cyclohydrolase"/>
    <property type="match status" value="1"/>
</dbReference>
<keyword evidence="8 12" id="KW-0554">One-carbon metabolism</keyword>